<dbReference type="PROSITE" id="PS51892">
    <property type="entry name" value="SUBTILASE"/>
    <property type="match status" value="1"/>
</dbReference>
<feature type="domain" description="C5a peptidase/Subtilisin-like protease SBT2-like Fn3-like" evidence="15">
    <location>
        <begin position="806"/>
        <end position="915"/>
    </location>
</feature>
<feature type="compositionally biased region" description="Basic and acidic residues" evidence="11">
    <location>
        <begin position="131"/>
        <end position="174"/>
    </location>
</feature>
<keyword evidence="5" id="KW-0677">Repeat</keyword>
<feature type="active site" description="Charge relay system" evidence="8 9">
    <location>
        <position position="387"/>
    </location>
</feature>
<feature type="region of interest" description="Disordered" evidence="11">
    <location>
        <begin position="1189"/>
        <end position="1218"/>
    </location>
</feature>
<dbReference type="Proteomes" id="UP000826921">
    <property type="component" value="Unassembled WGS sequence"/>
</dbReference>
<dbReference type="PROSITE" id="PS00136">
    <property type="entry name" value="SUBTILASE_ASP"/>
    <property type="match status" value="1"/>
</dbReference>
<feature type="active site" description="Charge relay system" evidence="8 9">
    <location>
        <position position="721"/>
    </location>
</feature>
<evidence type="ECO:0000256" key="10">
    <source>
        <dbReference type="RuleBase" id="RU003355"/>
    </source>
</evidence>
<evidence type="ECO:0000256" key="1">
    <source>
        <dbReference type="ARBA" id="ARBA00011073"/>
    </source>
</evidence>
<dbReference type="GO" id="GO:0016020">
    <property type="term" value="C:membrane"/>
    <property type="evidence" value="ECO:0007669"/>
    <property type="project" value="InterPro"/>
</dbReference>
<evidence type="ECO:0000256" key="8">
    <source>
        <dbReference type="PIRSR" id="PIRSR615500-1"/>
    </source>
</evidence>
<feature type="region of interest" description="Disordered" evidence="11">
    <location>
        <begin position="1398"/>
        <end position="1477"/>
    </location>
</feature>
<feature type="domain" description="YSIRK Gram-positive signal peptide" evidence="14">
    <location>
        <begin position="4"/>
        <end position="27"/>
    </location>
</feature>
<dbReference type="PANTHER" id="PTHR43399:SF4">
    <property type="entry name" value="CELL WALL-ASSOCIATED PROTEASE"/>
    <property type="match status" value="1"/>
</dbReference>
<dbReference type="InterPro" id="IPR003137">
    <property type="entry name" value="PA_domain"/>
</dbReference>
<protein>
    <submittedName>
        <fullName evidence="16">S8 family serine peptidase</fullName>
    </submittedName>
</protein>
<evidence type="ECO:0000256" key="7">
    <source>
        <dbReference type="ARBA" id="ARBA00022825"/>
    </source>
</evidence>
<evidence type="ECO:0000259" key="12">
    <source>
        <dbReference type="Pfam" id="PF00082"/>
    </source>
</evidence>
<feature type="region of interest" description="Disordered" evidence="11">
    <location>
        <begin position="44"/>
        <end position="174"/>
    </location>
</feature>
<dbReference type="Pfam" id="PF04650">
    <property type="entry name" value="YSIRK_signal"/>
    <property type="match status" value="1"/>
</dbReference>
<dbReference type="RefSeq" id="WP_061596158.1">
    <property type="nucleotide sequence ID" value="NZ_JAHZQA010000001.1"/>
</dbReference>
<dbReference type="EMBL" id="JAHZQA010000001">
    <property type="protein sequence ID" value="MBZ2126743.1"/>
    <property type="molecule type" value="Genomic_DNA"/>
</dbReference>
<dbReference type="InterPro" id="IPR036852">
    <property type="entry name" value="Peptidase_S8/S53_dom_sf"/>
</dbReference>
<accession>A0AB35FR93</accession>
<comment type="caution">
    <text evidence="16">The sequence shown here is derived from an EMBL/GenBank/DDBJ whole genome shotgun (WGS) entry which is preliminary data.</text>
</comment>
<dbReference type="InterPro" id="IPR022398">
    <property type="entry name" value="Peptidase_S8_His-AS"/>
</dbReference>
<dbReference type="InterPro" id="IPR046450">
    <property type="entry name" value="PA_dom_sf"/>
</dbReference>
<evidence type="ECO:0000256" key="3">
    <source>
        <dbReference type="ARBA" id="ARBA00022670"/>
    </source>
</evidence>
<dbReference type="InterPro" id="IPR034216">
    <property type="entry name" value="C5a_Peptidase"/>
</dbReference>
<dbReference type="InterPro" id="IPR005877">
    <property type="entry name" value="YSIRK_signal_dom"/>
</dbReference>
<keyword evidence="2" id="KW-0964">Secreted</keyword>
<dbReference type="SUPFAM" id="SSF52025">
    <property type="entry name" value="PA domain"/>
    <property type="match status" value="1"/>
</dbReference>
<feature type="domain" description="Peptidase S8/S53" evidence="12">
    <location>
        <begin position="312"/>
        <end position="769"/>
    </location>
</feature>
<dbReference type="PRINTS" id="PR00723">
    <property type="entry name" value="SUBTILISIN"/>
</dbReference>
<dbReference type="NCBIfam" id="TIGR01167">
    <property type="entry name" value="LPXTG_anchor"/>
    <property type="match status" value="1"/>
</dbReference>
<comment type="similarity">
    <text evidence="1 9 10">Belongs to the peptidase S8 family.</text>
</comment>
<dbReference type="Gene3D" id="3.40.50.200">
    <property type="entry name" value="Peptidase S8/S53 domain"/>
    <property type="match status" value="1"/>
</dbReference>
<keyword evidence="7 9" id="KW-0720">Serine protease</keyword>
<evidence type="ECO:0000256" key="9">
    <source>
        <dbReference type="PROSITE-ProRule" id="PRU01240"/>
    </source>
</evidence>
<feature type="compositionally biased region" description="Basic and acidic residues" evidence="11">
    <location>
        <begin position="1452"/>
        <end position="1472"/>
    </location>
</feature>
<feature type="active site" description="Charge relay system" evidence="8 9">
    <location>
        <position position="321"/>
    </location>
</feature>
<evidence type="ECO:0000256" key="11">
    <source>
        <dbReference type="SAM" id="MobiDB-lite"/>
    </source>
</evidence>
<feature type="compositionally biased region" description="Basic and acidic residues" evidence="11">
    <location>
        <begin position="1193"/>
        <end position="1208"/>
    </location>
</feature>
<keyword evidence="6 9" id="KW-0378">Hydrolase</keyword>
<proteinExistence type="inferred from homology"/>
<dbReference type="InterPro" id="IPR023827">
    <property type="entry name" value="Peptidase_S8_Asp-AS"/>
</dbReference>
<dbReference type="GO" id="GO:0004252">
    <property type="term" value="F:serine-type endopeptidase activity"/>
    <property type="evidence" value="ECO:0007669"/>
    <property type="project" value="UniProtKB-UniRule"/>
</dbReference>
<dbReference type="Pfam" id="PF00082">
    <property type="entry name" value="Peptidase_S8"/>
    <property type="match status" value="1"/>
</dbReference>
<keyword evidence="3 9" id="KW-0645">Protease</keyword>
<reference evidence="16" key="1">
    <citation type="submission" date="2021-07" db="EMBL/GenBank/DDBJ databases">
        <title>Occurrence of streptococci in the human mouth that bind to a non-human glycan.</title>
        <authorList>
            <person name="Cross B."/>
            <person name="Thamadilok S."/>
            <person name="Bensing B."/>
            <person name="Sasmal A."/>
            <person name="Khedri Z."/>
            <person name="Deng L."/>
            <person name="Yu H."/>
            <person name="Mehta A."/>
            <person name="Aluvathingal J."/>
            <person name="Nadendla S."/>
            <person name="Vickerman M."/>
            <person name="Chen X."/>
            <person name="Dewhirst F."/>
            <person name="Gill A."/>
            <person name="Lettrichova I."/>
            <person name="Diaz S."/>
            <person name="Gill S."/>
            <person name="Tettelin H."/>
            <person name="Iverson T."/>
            <person name="Sullam P."/>
            <person name="Varki A."/>
            <person name="Ruhl S."/>
        </authorList>
    </citation>
    <scope>NUCLEOTIDE SEQUENCE</scope>
    <source>
        <strain evidence="16">SK9</strain>
    </source>
</reference>
<evidence type="ECO:0000256" key="4">
    <source>
        <dbReference type="ARBA" id="ARBA00022729"/>
    </source>
</evidence>
<name>A0AB35FR93_STRGN</name>
<evidence type="ECO:0000256" key="2">
    <source>
        <dbReference type="ARBA" id="ARBA00022525"/>
    </source>
</evidence>
<keyword evidence="4" id="KW-0732">Signal</keyword>
<dbReference type="Gene3D" id="3.50.30.30">
    <property type="match status" value="1"/>
</dbReference>
<dbReference type="InterPro" id="IPR023828">
    <property type="entry name" value="Peptidase_S8_Ser-AS"/>
</dbReference>
<evidence type="ECO:0000259" key="14">
    <source>
        <dbReference type="Pfam" id="PF04650"/>
    </source>
</evidence>
<organism evidence="16 17">
    <name type="scientific">Streptococcus gordonii</name>
    <dbReference type="NCBI Taxonomy" id="1302"/>
    <lineage>
        <taxon>Bacteria</taxon>
        <taxon>Bacillati</taxon>
        <taxon>Bacillota</taxon>
        <taxon>Bacilli</taxon>
        <taxon>Lactobacillales</taxon>
        <taxon>Streptococcaceae</taxon>
        <taxon>Streptococcus</taxon>
    </lineage>
</organism>
<feature type="domain" description="PA" evidence="13">
    <location>
        <begin position="576"/>
        <end position="628"/>
    </location>
</feature>
<dbReference type="PROSITE" id="PS00138">
    <property type="entry name" value="SUBTILASE_SER"/>
    <property type="match status" value="1"/>
</dbReference>
<dbReference type="Pfam" id="PF06280">
    <property type="entry name" value="fn3_5"/>
    <property type="match status" value="1"/>
</dbReference>
<dbReference type="InterPro" id="IPR051048">
    <property type="entry name" value="Peptidase_S8/S53_subtilisin"/>
</dbReference>
<dbReference type="InterPro" id="IPR010435">
    <property type="entry name" value="C5a/SBT2-like_Fn3"/>
</dbReference>
<dbReference type="CDD" id="cd07475">
    <property type="entry name" value="Peptidases_S8_C5a_Peptidase"/>
    <property type="match status" value="1"/>
</dbReference>
<evidence type="ECO:0000313" key="17">
    <source>
        <dbReference type="Proteomes" id="UP000826921"/>
    </source>
</evidence>
<dbReference type="PROSITE" id="PS51257">
    <property type="entry name" value="PROKAR_LIPOPROTEIN"/>
    <property type="match status" value="1"/>
</dbReference>
<evidence type="ECO:0000256" key="6">
    <source>
        <dbReference type="ARBA" id="ARBA00022801"/>
    </source>
</evidence>
<dbReference type="NCBIfam" id="NF040553">
    <property type="entry name" value="SGO_0316_fam"/>
    <property type="match status" value="1"/>
</dbReference>
<gene>
    <name evidence="16" type="ORF">K1I74_01555</name>
</gene>
<evidence type="ECO:0000313" key="16">
    <source>
        <dbReference type="EMBL" id="MBZ2126743.1"/>
    </source>
</evidence>
<evidence type="ECO:0000259" key="15">
    <source>
        <dbReference type="Pfam" id="PF06280"/>
    </source>
</evidence>
<feature type="compositionally biased region" description="Basic and acidic residues" evidence="11">
    <location>
        <begin position="1422"/>
        <end position="1445"/>
    </location>
</feature>
<dbReference type="NCBIfam" id="TIGR01168">
    <property type="entry name" value="YSIRK_signal"/>
    <property type="match status" value="1"/>
</dbReference>
<sequence>MRNDRQQRFSFRKYSVGLVSVVVGCLFYSPTVLAQESGVNPQLEPPAIVEQSSELVQQEDSKSEQPELAPSETDTRSQELPRSETQSETTKTDGEGDKTQVADSVVNENGQENKASEENPDKEISPNQNKVDSETPKKEVPLDPKKVDSETTKKEVPQEPKKVDSEARKNDANVESDITNKVDEEARVQAVVRLAGEKKETPVGATQIEARMHENQPIKATVLKELDEKGIQYKKLADFDLIFNGFVLETSYKEALKIRQVARVEKVDITPLSTANTPQDLPKKQNTLLPTKVSDENELINLQPLWDKGIKGQGRIVAVLDTGLDYEHNFFSLTDKSKAKYQNKEQMEAAMKKAGITYGKWYNDKVVYAYNYSDMNDEIKEDDPRSHGTHVAGSAVGNATKPAPTGELLKGVAPEAQLMFMRVFSDKKGMTEQGFIVAKAVEDAVKLGADTINMSFGGISGSEADTNPLTRQAFEFARKSGVVINAAAGNYAVNGYWQAKPKADAPDTGTIDEPAIENGVLAIGAFNNKIDHVTKIRLEIPALKDKKEFQNGLVDLPVYRLIFPVEGPQSYVHVEKGGEEAYRVASVKGKIALVESGGDVTDEDKVNSLRQAGAKGVLVYQNEEQGDQLQNLPMGYWGSFYPVSVLGHSLGKELAAHAGDYKLTFRQEVKKVPYSEANKMLYFTGWGLSTEGKLKPDVTLPGGMIYSAIPNGSYDMDGGTSMATPHAAGATALIKQALEERFPQYSPEQIHTLLRQLVMSTAKPHKDKESNTYSSVRQQGSGLMDAAGAAFGNLYVTGKGTDSSLTLGNVKESFTFEVTVHNLSNQAQELSYHTVVNTDQVENGRITLQMRQLLDQKGDKTVLVPPMGSVTIPIKINTSAYTKELSQQMKNGYFLEGFVFFKDAKTQKDLVSLPYIGFKGHYQDLPGIEKPVYEFTGKEKPFYYYQDEKAENPVKDPGNHFTALVSSIRRDGKKEQVVLGETDGKYDGNALVFSPNGDGHFDTVKLNAVVLRNVDNIHLAVYKADDTKREHPIFEQGNESEKKTDYGWRINDRSRILYASRWTGKDQNNQVVPDGEYQYVLTYRPSTPGAKPQEIVLKVKVDNQVPQLASAKDLYDPKTRIFRPGTIIEEGSGLAGKYLSYEKDGQTIEISPNQDGSYLIPEGVDPATVRFYIWDKAYNTNTLTLDGQNAYKSAEKESGKSRGKRSSEDGQTEATDGRLEVRVVDEEGNPTSQYPEMMRYQVFDSKGNRIDKEFNTYYESELPRLPFGSYTVKVVAQDENYSWASPTTVTVELTKEHPEGLVNFVYHYKSKNRFNVVFDKDLPSGTRVFATRKDNGEQHELEQTLYEPKTFEKILLNGDYQIHIELPKGYRAVENDVFYSVGEKINRFLTTFVEVTEDNPVNPNPTPNPIPNPVPDPLIPDKTSDPGKGKEVDKEDQLIAKKADLRPMYVKPSEKKEEDIREISDLDAKESLPKTGQAGDSISLLGVFLSLCTFGLIRKRGKESQD</sequence>
<evidence type="ECO:0000259" key="13">
    <source>
        <dbReference type="Pfam" id="PF02225"/>
    </source>
</evidence>
<dbReference type="Pfam" id="PF02225">
    <property type="entry name" value="PA"/>
    <property type="match status" value="1"/>
</dbReference>
<dbReference type="SUPFAM" id="SSF52743">
    <property type="entry name" value="Subtilisin-like"/>
    <property type="match status" value="1"/>
</dbReference>
<feature type="compositionally biased region" description="Basic and acidic residues" evidence="11">
    <location>
        <begin position="90"/>
        <end position="100"/>
    </location>
</feature>
<dbReference type="PROSITE" id="PS00137">
    <property type="entry name" value="SUBTILASE_HIS"/>
    <property type="match status" value="1"/>
</dbReference>
<evidence type="ECO:0000256" key="5">
    <source>
        <dbReference type="ARBA" id="ARBA00022737"/>
    </source>
</evidence>
<feature type="compositionally biased region" description="Basic and acidic residues" evidence="11">
    <location>
        <begin position="73"/>
        <end position="82"/>
    </location>
</feature>
<dbReference type="Gene3D" id="2.60.40.1710">
    <property type="entry name" value="Subtilisin-like superfamily"/>
    <property type="match status" value="1"/>
</dbReference>
<dbReference type="InterPro" id="IPR000209">
    <property type="entry name" value="Peptidase_S8/S53_dom"/>
</dbReference>
<dbReference type="PANTHER" id="PTHR43399">
    <property type="entry name" value="SUBTILISIN-RELATED"/>
    <property type="match status" value="1"/>
</dbReference>
<feature type="compositionally biased region" description="Pro residues" evidence="11">
    <location>
        <begin position="1402"/>
        <end position="1418"/>
    </location>
</feature>
<feature type="compositionally biased region" description="Basic and acidic residues" evidence="11">
    <location>
        <begin position="114"/>
        <end position="124"/>
    </location>
</feature>
<dbReference type="InterPro" id="IPR015500">
    <property type="entry name" value="Peptidase_S8_subtilisin-rel"/>
</dbReference>
<dbReference type="GO" id="GO:0006508">
    <property type="term" value="P:proteolysis"/>
    <property type="evidence" value="ECO:0007669"/>
    <property type="project" value="UniProtKB-KW"/>
</dbReference>